<evidence type="ECO:0000259" key="4">
    <source>
        <dbReference type="PROSITE" id="PS50956"/>
    </source>
</evidence>
<dbReference type="Gene3D" id="3.30.70.920">
    <property type="match status" value="1"/>
</dbReference>
<organism evidence="5 6">
    <name type="scientific">Luethyella okanaganae</name>
    <dbReference type="NCBI Taxonomy" id="69372"/>
    <lineage>
        <taxon>Bacteria</taxon>
        <taxon>Bacillati</taxon>
        <taxon>Actinomycetota</taxon>
        <taxon>Actinomycetes</taxon>
        <taxon>Micrococcales</taxon>
        <taxon>Microbacteriaceae</taxon>
        <taxon>Luethyella</taxon>
    </lineage>
</organism>
<evidence type="ECO:0000256" key="3">
    <source>
        <dbReference type="ARBA" id="ARBA00023163"/>
    </source>
</evidence>
<dbReference type="SUPFAM" id="SSF54909">
    <property type="entry name" value="Dimeric alpha+beta barrel"/>
    <property type="match status" value="1"/>
</dbReference>
<name>A0ABW1VBJ6_9MICO</name>
<protein>
    <submittedName>
        <fullName evidence="5">Lrp/AsnC family transcriptional regulator</fullName>
    </submittedName>
</protein>
<dbReference type="Proteomes" id="UP001596306">
    <property type="component" value="Unassembled WGS sequence"/>
</dbReference>
<reference evidence="6" key="1">
    <citation type="journal article" date="2019" name="Int. J. Syst. Evol. Microbiol.">
        <title>The Global Catalogue of Microorganisms (GCM) 10K type strain sequencing project: providing services to taxonomists for standard genome sequencing and annotation.</title>
        <authorList>
            <consortium name="The Broad Institute Genomics Platform"/>
            <consortium name="The Broad Institute Genome Sequencing Center for Infectious Disease"/>
            <person name="Wu L."/>
            <person name="Ma J."/>
        </authorList>
    </citation>
    <scope>NUCLEOTIDE SEQUENCE [LARGE SCALE GENOMIC DNA]</scope>
    <source>
        <strain evidence="6">CCUG 43304</strain>
    </source>
</reference>
<evidence type="ECO:0000313" key="5">
    <source>
        <dbReference type="EMBL" id="MFC6355334.1"/>
    </source>
</evidence>
<dbReference type="PRINTS" id="PR00033">
    <property type="entry name" value="HTHASNC"/>
</dbReference>
<dbReference type="PROSITE" id="PS50956">
    <property type="entry name" value="HTH_ASNC_2"/>
    <property type="match status" value="1"/>
</dbReference>
<dbReference type="EMBL" id="JBHSTP010000001">
    <property type="protein sequence ID" value="MFC6355334.1"/>
    <property type="molecule type" value="Genomic_DNA"/>
</dbReference>
<dbReference type="InterPro" id="IPR019888">
    <property type="entry name" value="Tscrpt_reg_AsnC-like"/>
</dbReference>
<evidence type="ECO:0000256" key="1">
    <source>
        <dbReference type="ARBA" id="ARBA00023015"/>
    </source>
</evidence>
<dbReference type="RefSeq" id="WP_386728014.1">
    <property type="nucleotide sequence ID" value="NZ_JBHSTP010000001.1"/>
</dbReference>
<dbReference type="PANTHER" id="PTHR30154">
    <property type="entry name" value="LEUCINE-RESPONSIVE REGULATORY PROTEIN"/>
    <property type="match status" value="1"/>
</dbReference>
<gene>
    <name evidence="5" type="ORF">ACFQB0_04320</name>
</gene>
<comment type="caution">
    <text evidence="5">The sequence shown here is derived from an EMBL/GenBank/DDBJ whole genome shotgun (WGS) entry which is preliminary data.</text>
</comment>
<evidence type="ECO:0000313" key="6">
    <source>
        <dbReference type="Proteomes" id="UP001596306"/>
    </source>
</evidence>
<sequence length="168" mass="18714">MWSYNKRCAVLLELIKQFAEPDWAYCMIDDLDRRLISLLRTQSRMPVAALARELSVNRSTVAARIESLTTSGVIEAFTIRLSDEIDRDAIGALTLITSAPNRGQDVVRAVRGFPEVERLHSTLGTWDLAAQLRTSSLTEFDAVLERIRAVPGVTNTDTILLMNSLTGH</sequence>
<keyword evidence="6" id="KW-1185">Reference proteome</keyword>
<evidence type="ECO:0000256" key="2">
    <source>
        <dbReference type="ARBA" id="ARBA00023125"/>
    </source>
</evidence>
<dbReference type="InterPro" id="IPR019887">
    <property type="entry name" value="Tscrpt_reg_AsnC/Lrp_C"/>
</dbReference>
<dbReference type="InterPro" id="IPR036390">
    <property type="entry name" value="WH_DNA-bd_sf"/>
</dbReference>
<dbReference type="PANTHER" id="PTHR30154:SF53">
    <property type="entry name" value="HTH-TYPE TRANSCRIPTIONAL REGULATOR LRPC"/>
    <property type="match status" value="1"/>
</dbReference>
<accession>A0ABW1VBJ6</accession>
<dbReference type="Gene3D" id="1.10.10.10">
    <property type="entry name" value="Winged helix-like DNA-binding domain superfamily/Winged helix DNA-binding domain"/>
    <property type="match status" value="1"/>
</dbReference>
<dbReference type="SUPFAM" id="SSF46785">
    <property type="entry name" value="Winged helix' DNA-binding domain"/>
    <property type="match status" value="1"/>
</dbReference>
<dbReference type="InterPro" id="IPR000485">
    <property type="entry name" value="AsnC-type_HTH_dom"/>
</dbReference>
<feature type="domain" description="HTH asnC-type" evidence="4">
    <location>
        <begin position="28"/>
        <end position="114"/>
    </location>
</feature>
<keyword evidence="2" id="KW-0238">DNA-binding</keyword>
<dbReference type="InterPro" id="IPR011008">
    <property type="entry name" value="Dimeric_a/b-barrel"/>
</dbReference>
<dbReference type="Pfam" id="PF01037">
    <property type="entry name" value="AsnC_trans_reg"/>
    <property type="match status" value="1"/>
</dbReference>
<dbReference type="InterPro" id="IPR036388">
    <property type="entry name" value="WH-like_DNA-bd_sf"/>
</dbReference>
<keyword evidence="3" id="KW-0804">Transcription</keyword>
<keyword evidence="1" id="KW-0805">Transcription regulation</keyword>
<dbReference type="SMART" id="SM00344">
    <property type="entry name" value="HTH_ASNC"/>
    <property type="match status" value="1"/>
</dbReference>
<dbReference type="Pfam" id="PF13404">
    <property type="entry name" value="HTH_AsnC-type"/>
    <property type="match status" value="1"/>
</dbReference>
<proteinExistence type="predicted"/>